<protein>
    <submittedName>
        <fullName evidence="2">PUTATIVE ATP/GTP BINDING PROTEIN</fullName>
    </submittedName>
</protein>
<dbReference type="NCBIfam" id="TIGR00176">
    <property type="entry name" value="mobB"/>
    <property type="match status" value="1"/>
</dbReference>
<dbReference type="EMBL" id="BX571660">
    <property type="protein sequence ID" value="CAE10282.1"/>
    <property type="molecule type" value="Genomic_DNA"/>
</dbReference>
<dbReference type="GO" id="GO:0006777">
    <property type="term" value="P:Mo-molybdopterin cofactor biosynthetic process"/>
    <property type="evidence" value="ECO:0007669"/>
    <property type="project" value="InterPro"/>
</dbReference>
<dbReference type="SUPFAM" id="SSF52540">
    <property type="entry name" value="P-loop containing nucleoside triphosphate hydrolases"/>
    <property type="match status" value="1"/>
</dbReference>
<dbReference type="Gene3D" id="3.40.50.300">
    <property type="entry name" value="P-loop containing nucleotide triphosphate hydrolases"/>
    <property type="match status" value="1"/>
</dbReference>
<dbReference type="KEGG" id="wsu:WS1198"/>
<dbReference type="Pfam" id="PF03205">
    <property type="entry name" value="MobB"/>
    <property type="match status" value="1"/>
</dbReference>
<reference evidence="2 3" key="1">
    <citation type="journal article" date="2003" name="Proc. Natl. Acad. Sci. U.S.A.">
        <title>Complete genome sequence and analysis of Wolinella succinogenes.</title>
        <authorList>
            <person name="Baar C."/>
            <person name="Eppinger M."/>
            <person name="Raddatz G."/>
            <person name="Simon JM."/>
            <person name="Lanz C."/>
            <person name="Klimmek O."/>
            <person name="Nandakumar R."/>
            <person name="Gross R."/>
            <person name="Rosinus A."/>
            <person name="Keller H."/>
            <person name="Jagtap P."/>
            <person name="Linke B."/>
            <person name="Meyer F."/>
            <person name="Lederer H."/>
            <person name="Schuster S.C."/>
        </authorList>
    </citation>
    <scope>NUCLEOTIDE SEQUENCE [LARGE SCALE GENOMIC DNA]</scope>
    <source>
        <strain evidence="3">ATCC 29543 / DSM 1740 / CCUG 13145 / JCM 31913 / LMG 7466 / NCTC 11488 / FDC 602W</strain>
    </source>
</reference>
<accession>Q7M952</accession>
<evidence type="ECO:0000259" key="1">
    <source>
        <dbReference type="Pfam" id="PF03205"/>
    </source>
</evidence>
<dbReference type="PANTHER" id="PTHR40072:SF1">
    <property type="entry name" value="MOLYBDOPTERIN-GUANINE DINUCLEOTIDE BIOSYNTHESIS ADAPTER PROTEIN"/>
    <property type="match status" value="1"/>
</dbReference>
<dbReference type="InterPro" id="IPR027417">
    <property type="entry name" value="P-loop_NTPase"/>
</dbReference>
<dbReference type="RefSeq" id="WP_011139070.1">
    <property type="nucleotide sequence ID" value="NC_005090.1"/>
</dbReference>
<gene>
    <name evidence="2" type="ordered locus">WS1198</name>
</gene>
<dbReference type="Proteomes" id="UP000000422">
    <property type="component" value="Chromosome"/>
</dbReference>
<name>Q7M952_WOLSU</name>
<dbReference type="HOGENOM" id="CLU_068199_2_0_7"/>
<dbReference type="PANTHER" id="PTHR40072">
    <property type="entry name" value="MOLYBDOPTERIN-GUANINE DINUCLEOTIDE BIOSYNTHESIS ADAPTER PROTEIN-RELATED"/>
    <property type="match status" value="1"/>
</dbReference>
<dbReference type="STRING" id="273121.WS1198"/>
<dbReference type="GO" id="GO:0005525">
    <property type="term" value="F:GTP binding"/>
    <property type="evidence" value="ECO:0007669"/>
    <property type="project" value="InterPro"/>
</dbReference>
<keyword evidence="3" id="KW-1185">Reference proteome</keyword>
<evidence type="ECO:0000313" key="3">
    <source>
        <dbReference type="Proteomes" id="UP000000422"/>
    </source>
</evidence>
<feature type="domain" description="Molybdopterin-guanine dinucleotide biosynthesis protein B (MobB)" evidence="1">
    <location>
        <begin position="7"/>
        <end position="118"/>
    </location>
</feature>
<dbReference type="eggNOG" id="COG1763">
    <property type="taxonomic scope" value="Bacteria"/>
</dbReference>
<dbReference type="AlphaFoldDB" id="Q7M952"/>
<dbReference type="InterPro" id="IPR004435">
    <property type="entry name" value="MobB_dom"/>
</dbReference>
<dbReference type="CDD" id="cd03116">
    <property type="entry name" value="MobB"/>
    <property type="match status" value="1"/>
</dbReference>
<dbReference type="InterPro" id="IPR052539">
    <property type="entry name" value="MGD_biosynthesis_adapter"/>
</dbReference>
<evidence type="ECO:0000313" key="2">
    <source>
        <dbReference type="EMBL" id="CAE10282.1"/>
    </source>
</evidence>
<proteinExistence type="predicted"/>
<sequence>MKNLACAFTGRSNSGKTTLIEKLAKELAFTHKVAIIKHDPKDKARFDTEGKDSYRFYQAGASVAVVSSVKTTIMLQESRSIKNIAASFGEVDYLFVEGLKEIPLPRIAVMREEVEERFFPYIKAVAVDHTINKKLIPQGIDILNLNEPLEILAWIDQNALPIKEMQ</sequence>
<organism evidence="3">
    <name type="scientific">Wolinella succinogenes (strain ATCC 29543 / DSM 1740 / CCUG 13145 / JCM 31913 / LMG 7466 / NCTC 11488 / FDC 602W)</name>
    <name type="common">Vibrio succinogenes</name>
    <dbReference type="NCBI Taxonomy" id="273121"/>
    <lineage>
        <taxon>Bacteria</taxon>
        <taxon>Pseudomonadati</taxon>
        <taxon>Campylobacterota</taxon>
        <taxon>Epsilonproteobacteria</taxon>
        <taxon>Campylobacterales</taxon>
        <taxon>Helicobacteraceae</taxon>
        <taxon>Wolinella</taxon>
    </lineage>
</organism>